<reference evidence="3" key="1">
    <citation type="submission" date="2025-08" db="UniProtKB">
        <authorList>
            <consortium name="RefSeq"/>
        </authorList>
    </citation>
    <scope>IDENTIFICATION</scope>
</reference>
<gene>
    <name evidence="3" type="primary">LOC112495417</name>
</gene>
<evidence type="ECO:0000313" key="2">
    <source>
        <dbReference type="Proteomes" id="UP000694920"/>
    </source>
</evidence>
<protein>
    <submittedName>
        <fullName evidence="3">Uncharacterized protein LOC112495417</fullName>
    </submittedName>
</protein>
<feature type="region of interest" description="Disordered" evidence="1">
    <location>
        <begin position="429"/>
        <end position="472"/>
    </location>
</feature>
<accession>A0AAJ7RW05</accession>
<keyword evidence="2" id="KW-1185">Reference proteome</keyword>
<sequence length="551" mass="64148">MDFSFSRKRYVQESSTSFSQPTFCDNSRKRNSRGYKNFQNEQVFVEDCFCDCEKCLKTVRQNKKSNKIGRSKKLCKSLKSPISKARIECVCQNQQAEKDSNCSIYCRCPEQVFPKVTRSKNSLRKLPKSPKSVNKVSEEFHRRGIIMKSEQYKKFQEHCRALKSKERVNCCRKSQCNFQNFDSSPQVTENFSECISETDPVCTCSSYDRAKYPIYKKYSDDKMRNLQNNLEYFSKKSKNPNNFNFKYPITTNCKECHEYPQNVTDEYDGSRENLWDLKKAFRHLNISKPRDKGIVRKCPVSKELIFNKKFRHKKSSPRDLILKDPKGRSKNHTCSCSSSSVYNELKDPVRTLESFCEKVKAINRSEPILSASRSPKKYRTAGNFTNFDNSRPFRATKNLKQAYPSKVTTPREHSRLNKYSCCSCCKRKNSWHSDARNSPKTDSSGATKLRSISKSRQISKQDKFQGKPLKKMSEKMLIYPPDGQDGPPLTLFRDSSRVDCRIKGNPRKGFRYDVTYIQNFVSPTWRPEEESASTKESDETYEKCTCCMDHG</sequence>
<dbReference type="KEGG" id="ccin:112495417"/>
<dbReference type="AlphaFoldDB" id="A0AAJ7RW05"/>
<evidence type="ECO:0000313" key="3">
    <source>
        <dbReference type="RefSeq" id="XP_024947749.1"/>
    </source>
</evidence>
<evidence type="ECO:0000256" key="1">
    <source>
        <dbReference type="SAM" id="MobiDB-lite"/>
    </source>
</evidence>
<feature type="compositionally biased region" description="Polar residues" evidence="1">
    <location>
        <begin position="440"/>
        <end position="458"/>
    </location>
</feature>
<dbReference type="GeneID" id="112495417"/>
<organism evidence="2 3">
    <name type="scientific">Cephus cinctus</name>
    <name type="common">Wheat stem sawfly</name>
    <dbReference type="NCBI Taxonomy" id="211228"/>
    <lineage>
        <taxon>Eukaryota</taxon>
        <taxon>Metazoa</taxon>
        <taxon>Ecdysozoa</taxon>
        <taxon>Arthropoda</taxon>
        <taxon>Hexapoda</taxon>
        <taxon>Insecta</taxon>
        <taxon>Pterygota</taxon>
        <taxon>Neoptera</taxon>
        <taxon>Endopterygota</taxon>
        <taxon>Hymenoptera</taxon>
        <taxon>Cephoidea</taxon>
        <taxon>Cephidae</taxon>
        <taxon>Cephus</taxon>
    </lineage>
</organism>
<dbReference type="Proteomes" id="UP000694920">
    <property type="component" value="Unplaced"/>
</dbReference>
<name>A0AAJ7RW05_CEPCN</name>
<proteinExistence type="predicted"/>
<dbReference type="RefSeq" id="XP_024947749.1">
    <property type="nucleotide sequence ID" value="XM_025091981.1"/>
</dbReference>